<dbReference type="RefSeq" id="WP_004795190.1">
    <property type="nucleotide sequence ID" value="NZ_LR215010.1"/>
</dbReference>
<dbReference type="EMBL" id="LR215010">
    <property type="protein sequence ID" value="VEU69177.1"/>
    <property type="molecule type" value="Genomic_DNA"/>
</dbReference>
<accession>A0A449ARS9</accession>
<dbReference type="AlphaFoldDB" id="A0A449ARS9"/>
<dbReference type="Pfam" id="PF03819">
    <property type="entry name" value="MazG"/>
    <property type="match status" value="1"/>
</dbReference>
<dbReference type="InterPro" id="IPR004518">
    <property type="entry name" value="MazG-like_dom"/>
</dbReference>
<gene>
    <name evidence="2" type="ORF">NCTC10146_00665</name>
</gene>
<evidence type="ECO:0000313" key="2">
    <source>
        <dbReference type="EMBL" id="VEU69177.1"/>
    </source>
</evidence>
<reference evidence="2 3" key="1">
    <citation type="submission" date="2019-01" db="EMBL/GenBank/DDBJ databases">
        <authorList>
            <consortium name="Pathogen Informatics"/>
        </authorList>
    </citation>
    <scope>NUCLEOTIDE SEQUENCE [LARGE SCALE GENOMIC DNA]</scope>
    <source>
        <strain evidence="2 3">NCTC10146</strain>
    </source>
</reference>
<feature type="domain" description="NTP pyrophosphohydrolase MazG-like" evidence="1">
    <location>
        <begin position="26"/>
        <end position="83"/>
    </location>
</feature>
<dbReference type="SUPFAM" id="SSF101386">
    <property type="entry name" value="all-alpha NTP pyrophosphatases"/>
    <property type="match status" value="1"/>
</dbReference>
<keyword evidence="2" id="KW-0378">Hydrolase</keyword>
<protein>
    <submittedName>
        <fullName evidence="2">MazG nucleotide pyrophosphohydrolase domain</fullName>
    </submittedName>
</protein>
<organism evidence="2 3">
    <name type="scientific">Mycoplasmopsis canis</name>
    <dbReference type="NCBI Taxonomy" id="29555"/>
    <lineage>
        <taxon>Bacteria</taxon>
        <taxon>Bacillati</taxon>
        <taxon>Mycoplasmatota</taxon>
        <taxon>Mycoplasmoidales</taxon>
        <taxon>Metamycoplasmataceae</taxon>
        <taxon>Mycoplasmopsis</taxon>
    </lineage>
</organism>
<dbReference type="PANTHER" id="PTHR42702:SF1">
    <property type="entry name" value="REGULATORY PROTEIN FOR BETA-LACTAMASE"/>
    <property type="match status" value="1"/>
</dbReference>
<dbReference type="Proteomes" id="UP000290495">
    <property type="component" value="Chromosome"/>
</dbReference>
<sequence>MKKELTIKDLQDYLYDRYKDFGNNPRLLTKLIEEVGEVAEAVAIDQNWKKPKDGVSLASELADVIHYTIAIASINNIDLTEIILEKDKEASIRYNHKINLTEFIERRK</sequence>
<evidence type="ECO:0000313" key="3">
    <source>
        <dbReference type="Proteomes" id="UP000290495"/>
    </source>
</evidence>
<dbReference type="PANTHER" id="PTHR42702">
    <property type="entry name" value="NUCLEOTIDE PYROPHOSPHOHYDROLASE"/>
    <property type="match status" value="1"/>
</dbReference>
<name>A0A449ARS9_9BACT</name>
<evidence type="ECO:0000259" key="1">
    <source>
        <dbReference type="Pfam" id="PF03819"/>
    </source>
</evidence>
<dbReference type="Gene3D" id="1.10.287.1080">
    <property type="entry name" value="MazG-like"/>
    <property type="match status" value="1"/>
</dbReference>
<dbReference type="GO" id="GO:0016787">
    <property type="term" value="F:hydrolase activity"/>
    <property type="evidence" value="ECO:0007669"/>
    <property type="project" value="UniProtKB-KW"/>
</dbReference>
<proteinExistence type="predicted"/>